<keyword evidence="6" id="KW-0862">Zinc</keyword>
<dbReference type="GO" id="GO:0008270">
    <property type="term" value="F:zinc ion binding"/>
    <property type="evidence" value="ECO:0007669"/>
    <property type="project" value="InterPro"/>
</dbReference>
<evidence type="ECO:0000256" key="1">
    <source>
        <dbReference type="ARBA" id="ARBA00001947"/>
    </source>
</evidence>
<dbReference type="GO" id="GO:0031012">
    <property type="term" value="C:extracellular matrix"/>
    <property type="evidence" value="ECO:0007669"/>
    <property type="project" value="InterPro"/>
</dbReference>
<sequence>MARHNAPQVRANLRAGNTAWGAGCALPVGKQPWAEVELPAAGALWAAVLHSAAGSILTDAKVDMSRKHHTWKEQAPWLAALVSAVGAGVPAKGFPVAAAGHSAGWNPPRCGVPDLPVLPDGHSGRNRQKRFVLSGGRWDKTNLTYK</sequence>
<dbReference type="Proteomes" id="UP000276834">
    <property type="component" value="Unassembled WGS sequence"/>
</dbReference>
<dbReference type="AlphaFoldDB" id="A0A3L8S6D6"/>
<evidence type="ECO:0000313" key="9">
    <source>
        <dbReference type="EMBL" id="RLV97807.1"/>
    </source>
</evidence>
<evidence type="ECO:0000313" key="10">
    <source>
        <dbReference type="Proteomes" id="UP000276834"/>
    </source>
</evidence>
<evidence type="ECO:0000256" key="7">
    <source>
        <dbReference type="ARBA" id="ARBA00023049"/>
    </source>
</evidence>
<keyword evidence="4" id="KW-0732">Signal</keyword>
<organism evidence="9 10">
    <name type="scientific">Chloebia gouldiae</name>
    <name type="common">Gouldian finch</name>
    <name type="synonym">Erythrura gouldiae</name>
    <dbReference type="NCBI Taxonomy" id="44316"/>
    <lineage>
        <taxon>Eukaryota</taxon>
        <taxon>Metazoa</taxon>
        <taxon>Chordata</taxon>
        <taxon>Craniata</taxon>
        <taxon>Vertebrata</taxon>
        <taxon>Euteleostomi</taxon>
        <taxon>Archelosauria</taxon>
        <taxon>Archosauria</taxon>
        <taxon>Dinosauria</taxon>
        <taxon>Saurischia</taxon>
        <taxon>Theropoda</taxon>
        <taxon>Coelurosauria</taxon>
        <taxon>Aves</taxon>
        <taxon>Neognathae</taxon>
        <taxon>Neoaves</taxon>
        <taxon>Telluraves</taxon>
        <taxon>Australaves</taxon>
        <taxon>Passeriformes</taxon>
        <taxon>Passeroidea</taxon>
        <taxon>Passeridae</taxon>
        <taxon>Chloebia</taxon>
    </lineage>
</organism>
<dbReference type="InterPro" id="IPR021158">
    <property type="entry name" value="Pept_M10A_Zn_BS"/>
</dbReference>
<dbReference type="EMBL" id="QUSF01000052">
    <property type="protein sequence ID" value="RLV97807.1"/>
    <property type="molecule type" value="Genomic_DNA"/>
</dbReference>
<protein>
    <submittedName>
        <fullName evidence="9">Uncharacterized protein</fullName>
    </submittedName>
</protein>
<keyword evidence="3" id="KW-0479">Metal-binding</keyword>
<comment type="caution">
    <text evidence="9">The sequence shown here is derived from an EMBL/GenBank/DDBJ whole genome shotgun (WGS) entry which is preliminary data.</text>
</comment>
<evidence type="ECO:0000256" key="2">
    <source>
        <dbReference type="ARBA" id="ARBA00022670"/>
    </source>
</evidence>
<reference evidence="9 10" key="1">
    <citation type="journal article" date="2018" name="Proc. R. Soc. B">
        <title>A non-coding region near Follistatin controls head colour polymorphism in the Gouldian finch.</title>
        <authorList>
            <person name="Toomey M.B."/>
            <person name="Marques C.I."/>
            <person name="Andrade P."/>
            <person name="Araujo P.M."/>
            <person name="Sabatino S."/>
            <person name="Gazda M.A."/>
            <person name="Afonso S."/>
            <person name="Lopes R.J."/>
            <person name="Corbo J.C."/>
            <person name="Carneiro M."/>
        </authorList>
    </citation>
    <scope>NUCLEOTIDE SEQUENCE [LARGE SCALE GENOMIC DNA]</scope>
    <source>
        <strain evidence="9">Red01</strain>
        <tissue evidence="9">Muscle</tissue>
    </source>
</reference>
<evidence type="ECO:0000256" key="6">
    <source>
        <dbReference type="ARBA" id="ARBA00022833"/>
    </source>
</evidence>
<keyword evidence="8" id="KW-0865">Zymogen</keyword>
<keyword evidence="7" id="KW-0482">Metalloprotease</keyword>
<accession>A0A3L8S6D6</accession>
<comment type="cofactor">
    <cofactor evidence="1">
        <name>Zn(2+)</name>
        <dbReference type="ChEBI" id="CHEBI:29105"/>
    </cofactor>
</comment>
<keyword evidence="5" id="KW-0378">Hydrolase</keyword>
<evidence type="ECO:0000256" key="5">
    <source>
        <dbReference type="ARBA" id="ARBA00022801"/>
    </source>
</evidence>
<dbReference type="GO" id="GO:0006508">
    <property type="term" value="P:proteolysis"/>
    <property type="evidence" value="ECO:0007669"/>
    <property type="project" value="UniProtKB-KW"/>
</dbReference>
<evidence type="ECO:0000256" key="3">
    <source>
        <dbReference type="ARBA" id="ARBA00022723"/>
    </source>
</evidence>
<keyword evidence="2" id="KW-0645">Protease</keyword>
<dbReference type="OrthoDB" id="10620717at2759"/>
<proteinExistence type="predicted"/>
<gene>
    <name evidence="9" type="ORF">DV515_00011447</name>
</gene>
<keyword evidence="10" id="KW-1185">Reference proteome</keyword>
<name>A0A3L8S6D6_CHLGU</name>
<evidence type="ECO:0000256" key="4">
    <source>
        <dbReference type="ARBA" id="ARBA00022729"/>
    </source>
</evidence>
<evidence type="ECO:0000256" key="8">
    <source>
        <dbReference type="ARBA" id="ARBA00023145"/>
    </source>
</evidence>
<dbReference type="GO" id="GO:0004222">
    <property type="term" value="F:metalloendopeptidase activity"/>
    <property type="evidence" value="ECO:0007669"/>
    <property type="project" value="InterPro"/>
</dbReference>
<dbReference type="PROSITE" id="PS00546">
    <property type="entry name" value="CYSTEINE_SWITCH"/>
    <property type="match status" value="1"/>
</dbReference>